<dbReference type="RefSeq" id="WP_328591332.1">
    <property type="nucleotide sequence ID" value="NZ_SKFG01000039.1"/>
</dbReference>
<keyword evidence="4" id="KW-0413">Isomerase</keyword>
<evidence type="ECO:0000313" key="7">
    <source>
        <dbReference type="Proteomes" id="UP000295418"/>
    </source>
</evidence>
<dbReference type="GO" id="GO:0005811">
    <property type="term" value="C:lipid droplet"/>
    <property type="evidence" value="ECO:0007669"/>
    <property type="project" value="InterPro"/>
</dbReference>
<dbReference type="UniPathway" id="UPA00337"/>
<dbReference type="Gene3D" id="1.50.10.20">
    <property type="match status" value="1"/>
</dbReference>
<organism evidence="6 7">
    <name type="scientific">Paenibacillus albiflavus</name>
    <dbReference type="NCBI Taxonomy" id="2545760"/>
    <lineage>
        <taxon>Bacteria</taxon>
        <taxon>Bacillati</taxon>
        <taxon>Bacillota</taxon>
        <taxon>Bacilli</taxon>
        <taxon>Bacillales</taxon>
        <taxon>Paenibacillaceae</taxon>
        <taxon>Paenibacillus</taxon>
    </lineage>
</organism>
<dbReference type="InterPro" id="IPR032696">
    <property type="entry name" value="SQ_cyclase_C"/>
</dbReference>
<dbReference type="PROSITE" id="PS01074">
    <property type="entry name" value="TERPENE_SYNTHASES"/>
    <property type="match status" value="1"/>
</dbReference>
<accession>A0A4R4E1S7</accession>
<protein>
    <submittedName>
        <fullName evidence="6">Squalene--hopene cyclase</fullName>
    </submittedName>
</protein>
<dbReference type="SUPFAM" id="SSF48239">
    <property type="entry name" value="Terpenoid cyclases/Protein prenyltransferases"/>
    <property type="match status" value="1"/>
</dbReference>
<evidence type="ECO:0000256" key="1">
    <source>
        <dbReference type="ARBA" id="ARBA00004999"/>
    </source>
</evidence>
<evidence type="ECO:0000256" key="2">
    <source>
        <dbReference type="ARBA" id="ARBA00009755"/>
    </source>
</evidence>
<keyword evidence="7" id="KW-1185">Reference proteome</keyword>
<dbReference type="PANTHER" id="PTHR11764">
    <property type="entry name" value="TERPENE CYCLASE/MUTASE FAMILY MEMBER"/>
    <property type="match status" value="1"/>
</dbReference>
<feature type="non-terminal residue" evidence="6">
    <location>
        <position position="1"/>
    </location>
</feature>
<dbReference type="Proteomes" id="UP000295418">
    <property type="component" value="Unassembled WGS sequence"/>
</dbReference>
<comment type="similarity">
    <text evidence="2">Belongs to the terpene cyclase/mutase family.</text>
</comment>
<dbReference type="InterPro" id="IPR002365">
    <property type="entry name" value="Terpene_synthase_CS"/>
</dbReference>
<evidence type="ECO:0000256" key="4">
    <source>
        <dbReference type="ARBA" id="ARBA00023235"/>
    </source>
</evidence>
<evidence type="ECO:0000256" key="3">
    <source>
        <dbReference type="ARBA" id="ARBA00022737"/>
    </source>
</evidence>
<dbReference type="PANTHER" id="PTHR11764:SF20">
    <property type="entry name" value="LANOSTEROL SYNTHASE"/>
    <property type="match status" value="1"/>
</dbReference>
<feature type="domain" description="Squalene cyclase C-terminal" evidence="5">
    <location>
        <begin position="2"/>
        <end position="153"/>
    </location>
</feature>
<keyword evidence="3" id="KW-0677">Repeat</keyword>
<proteinExistence type="inferred from homology"/>
<evidence type="ECO:0000259" key="5">
    <source>
        <dbReference type="Pfam" id="PF13243"/>
    </source>
</evidence>
<dbReference type="AlphaFoldDB" id="A0A4R4E1S7"/>
<dbReference type="Pfam" id="PF13243">
    <property type="entry name" value="SQHop_cyclase_C"/>
    <property type="match status" value="1"/>
</dbReference>
<dbReference type="GO" id="GO:0016104">
    <property type="term" value="P:triterpenoid biosynthetic process"/>
    <property type="evidence" value="ECO:0007669"/>
    <property type="project" value="InterPro"/>
</dbReference>
<dbReference type="EMBL" id="SKFG01000039">
    <property type="protein sequence ID" value="TCZ72155.1"/>
    <property type="molecule type" value="Genomic_DNA"/>
</dbReference>
<sequence>TQWLISHQEKDGSWYGRWGVCYIYGTWAALTGLTAVGLPTNHKTVQKGANWLLSIQNEDGGWGESCSSDWLQRYVPLGESTPSQTAWALDALIAVHPQPTAALDKGICRLIDSVKEDKWTTVYPTGAGLPGYFYSHYHSYKYIWPLLTLSHYRLKYGS</sequence>
<name>A0A4R4E1S7_9BACL</name>
<dbReference type="GO" id="GO:0016866">
    <property type="term" value="F:intramolecular transferase activity"/>
    <property type="evidence" value="ECO:0007669"/>
    <property type="project" value="InterPro"/>
</dbReference>
<comment type="caution">
    <text evidence="6">The sequence shown here is derived from an EMBL/GenBank/DDBJ whole genome shotgun (WGS) entry which is preliminary data.</text>
</comment>
<reference evidence="6 7" key="1">
    <citation type="submission" date="2019-03" db="EMBL/GenBank/DDBJ databases">
        <authorList>
            <person name="Kim M.K.M."/>
        </authorList>
    </citation>
    <scope>NUCLEOTIDE SEQUENCE [LARGE SCALE GENOMIC DNA]</scope>
    <source>
        <strain evidence="6 7">18JY21-1</strain>
    </source>
</reference>
<evidence type="ECO:0000313" key="6">
    <source>
        <dbReference type="EMBL" id="TCZ72155.1"/>
    </source>
</evidence>
<dbReference type="InterPro" id="IPR008930">
    <property type="entry name" value="Terpenoid_cyclase/PrenylTrfase"/>
</dbReference>
<dbReference type="InterPro" id="IPR018333">
    <property type="entry name" value="Squalene_cyclase"/>
</dbReference>
<gene>
    <name evidence="6" type="ORF">E0485_22435</name>
</gene>
<comment type="pathway">
    <text evidence="1">Secondary metabolite biosynthesis; hopanoid biosynthesis.</text>
</comment>